<dbReference type="CDD" id="cd06583">
    <property type="entry name" value="PGRP"/>
    <property type="match status" value="1"/>
</dbReference>
<dbReference type="InterPro" id="IPR036505">
    <property type="entry name" value="Amidase/PGRP_sf"/>
</dbReference>
<evidence type="ECO:0000313" key="3">
    <source>
        <dbReference type="EMBL" id="GEK38297.1"/>
    </source>
</evidence>
<feature type="domain" description="N-acetylmuramoyl-L-alanine amidase" evidence="2">
    <location>
        <begin position="6"/>
        <end position="159"/>
    </location>
</feature>
<dbReference type="Proteomes" id="UP000321361">
    <property type="component" value="Unassembled WGS sequence"/>
</dbReference>
<dbReference type="Gene3D" id="3.40.80.10">
    <property type="entry name" value="Peptidoglycan recognition protein-like"/>
    <property type="match status" value="1"/>
</dbReference>
<dbReference type="RefSeq" id="WP_071868297.1">
    <property type="nucleotide sequence ID" value="NZ_BJUG01000025.1"/>
</dbReference>
<gene>
    <name evidence="3" type="ORF">ETH01_25840</name>
</gene>
<evidence type="ECO:0000256" key="1">
    <source>
        <dbReference type="SAM" id="MobiDB-lite"/>
    </source>
</evidence>
<sequence>MVKIINNSVCRGVAGKRVGNVKGVVYHNTWGNSTAEQEGNRLSRMNVNQLAAGFAHYYIDKGTIWRVEDTFNMAWHTANSDGNANYLGFEVCGNDQTSLADFLQAEENTFWQMAQDLRYYGLPVNCSTVRLHPEFSATQCPKRSLMIHMNFNSTARQPQNIIDGMKDYVIKNVLKYYNNPSLTPDGKGGSGGNQTTPPSTGAVTPSTPSEHDKAVTASKPKHQGNAIGKLDFYNGYGKDQVRVAGWLVPDKANGVIGSTAWVLFMEHGTGKELTRVQSKGIKRPDVKKAYSYQGGDALGFDVTVSKKQFKGKKVDIILRRANNGKNGESPVNDVRIDDVYLTL</sequence>
<dbReference type="SUPFAM" id="SSF55846">
    <property type="entry name" value="N-acetylmuramoyl-L-alanine amidase-like"/>
    <property type="match status" value="1"/>
</dbReference>
<dbReference type="AlphaFoldDB" id="A0A510WH80"/>
<dbReference type="OrthoDB" id="2195166at2"/>
<comment type="caution">
    <text evidence="3">The sequence shown here is derived from an EMBL/GenBank/DDBJ whole genome shotgun (WGS) entry which is preliminary data.</text>
</comment>
<organism evidence="3 4">
    <name type="scientific">Enterococcus thailandicus</name>
    <dbReference type="NCBI Taxonomy" id="417368"/>
    <lineage>
        <taxon>Bacteria</taxon>
        <taxon>Bacillati</taxon>
        <taxon>Bacillota</taxon>
        <taxon>Bacilli</taxon>
        <taxon>Lactobacillales</taxon>
        <taxon>Enterococcaceae</taxon>
        <taxon>Enterococcus</taxon>
    </lineage>
</organism>
<feature type="region of interest" description="Disordered" evidence="1">
    <location>
        <begin position="181"/>
        <end position="221"/>
    </location>
</feature>
<dbReference type="GO" id="GO:0008745">
    <property type="term" value="F:N-acetylmuramoyl-L-alanine amidase activity"/>
    <property type="evidence" value="ECO:0007669"/>
    <property type="project" value="InterPro"/>
</dbReference>
<name>A0A510WH80_ENTTH</name>
<accession>A0A510WH80</accession>
<evidence type="ECO:0000259" key="2">
    <source>
        <dbReference type="SMART" id="SM00644"/>
    </source>
</evidence>
<dbReference type="Pfam" id="PF01510">
    <property type="entry name" value="Amidase_2"/>
    <property type="match status" value="1"/>
</dbReference>
<dbReference type="GO" id="GO:0009253">
    <property type="term" value="P:peptidoglycan catabolic process"/>
    <property type="evidence" value="ECO:0007669"/>
    <property type="project" value="InterPro"/>
</dbReference>
<dbReference type="SMART" id="SM00644">
    <property type="entry name" value="Ami_2"/>
    <property type="match status" value="1"/>
</dbReference>
<dbReference type="EMBL" id="BJUG01000025">
    <property type="protein sequence ID" value="GEK38297.1"/>
    <property type="molecule type" value="Genomic_DNA"/>
</dbReference>
<protein>
    <recommendedName>
        <fullName evidence="2">N-acetylmuramoyl-L-alanine amidase domain-containing protein</fullName>
    </recommendedName>
</protein>
<proteinExistence type="predicted"/>
<evidence type="ECO:0000313" key="4">
    <source>
        <dbReference type="Proteomes" id="UP000321361"/>
    </source>
</evidence>
<feature type="compositionally biased region" description="Polar residues" evidence="1">
    <location>
        <begin position="193"/>
        <end position="208"/>
    </location>
</feature>
<reference evidence="3 4" key="1">
    <citation type="submission" date="2019-07" db="EMBL/GenBank/DDBJ databases">
        <title>Whole genome shotgun sequence of Enterococcus thailandicus NBRC 101867.</title>
        <authorList>
            <person name="Hosoyama A."/>
            <person name="Uohara A."/>
            <person name="Ohji S."/>
            <person name="Ichikawa N."/>
        </authorList>
    </citation>
    <scope>NUCLEOTIDE SEQUENCE [LARGE SCALE GENOMIC DNA]</scope>
    <source>
        <strain evidence="3 4">NBRC 101867</strain>
    </source>
</reference>
<dbReference type="InterPro" id="IPR002502">
    <property type="entry name" value="Amidase_domain"/>
</dbReference>